<feature type="signal peptide" evidence="2">
    <location>
        <begin position="1"/>
        <end position="19"/>
    </location>
</feature>
<dbReference type="SUPFAM" id="SSF51445">
    <property type="entry name" value="(Trans)glycosidases"/>
    <property type="match status" value="1"/>
</dbReference>
<dbReference type="InterPro" id="IPR053183">
    <property type="entry name" value="ASL1"/>
</dbReference>
<evidence type="ECO:0000313" key="5">
    <source>
        <dbReference type="Proteomes" id="UP000250140"/>
    </source>
</evidence>
<proteinExistence type="predicted"/>
<dbReference type="Pfam" id="PF11790">
    <property type="entry name" value="Glyco_hydro_cc"/>
    <property type="match status" value="1"/>
</dbReference>
<name>A0A8E2F324_9PEZI</name>
<sequence length="397" mass="41760">MAILLCLLPFLGLLKLSGAAPTATYSDLEARALSCPASNGAVYSNGGRTYAIECSTDRYGGDMPAPNGQYTGTFEACIESCSTRSGCMLANYVASSTACYLKSVANSKSANSAVWGAVALAGSSSTSTSPKATSRPSSPQVTATPVVAVGKRGLAYNDATLTGLFAGQDSKVSWAYNWDSASYGASSALNYVPLLHDNGASHTSVWNANVGKAISTGSNHAMSFNEPDQCGTNSGGACMQDIKTVVKSYKDWIQPLVNSYPGKLKLGAPAVTNGVLDTSTGSPMGLPWLQQFIGNCTGCQIDFICIHWYDSPSNVAYFKSHVQDAYAAGGNRPVWITEFAPTSGTDAQKQGFLKQVLPWLDSLDYVERYAYQMTAKNVLVSADGTGLTPLGQVYNTI</sequence>
<evidence type="ECO:0000259" key="3">
    <source>
        <dbReference type="Pfam" id="PF11790"/>
    </source>
</evidence>
<protein>
    <submittedName>
        <fullName evidence="4">Glycoside hydrolase family 128 protein</fullName>
    </submittedName>
</protein>
<reference evidence="4 5" key="1">
    <citation type="journal article" date="2016" name="Nat. Commun.">
        <title>Ectomycorrhizal ecology is imprinted in the genome of the dominant symbiotic fungus Cenococcum geophilum.</title>
        <authorList>
            <consortium name="DOE Joint Genome Institute"/>
            <person name="Peter M."/>
            <person name="Kohler A."/>
            <person name="Ohm R.A."/>
            <person name="Kuo A."/>
            <person name="Krutzmann J."/>
            <person name="Morin E."/>
            <person name="Arend M."/>
            <person name="Barry K.W."/>
            <person name="Binder M."/>
            <person name="Choi C."/>
            <person name="Clum A."/>
            <person name="Copeland A."/>
            <person name="Grisel N."/>
            <person name="Haridas S."/>
            <person name="Kipfer T."/>
            <person name="LaButti K."/>
            <person name="Lindquist E."/>
            <person name="Lipzen A."/>
            <person name="Maire R."/>
            <person name="Meier B."/>
            <person name="Mihaltcheva S."/>
            <person name="Molinier V."/>
            <person name="Murat C."/>
            <person name="Poggeler S."/>
            <person name="Quandt C.A."/>
            <person name="Sperisen C."/>
            <person name="Tritt A."/>
            <person name="Tisserant E."/>
            <person name="Crous P.W."/>
            <person name="Henrissat B."/>
            <person name="Nehls U."/>
            <person name="Egli S."/>
            <person name="Spatafora J.W."/>
            <person name="Grigoriev I.V."/>
            <person name="Martin F.M."/>
        </authorList>
    </citation>
    <scope>NUCLEOTIDE SEQUENCE [LARGE SCALE GENOMIC DNA]</scope>
    <source>
        <strain evidence="4 5">CBS 207.34</strain>
    </source>
</reference>
<dbReference type="InterPro" id="IPR017853">
    <property type="entry name" value="GH"/>
</dbReference>
<keyword evidence="2" id="KW-0732">Signal</keyword>
<dbReference type="GO" id="GO:0009277">
    <property type="term" value="C:fungal-type cell wall"/>
    <property type="evidence" value="ECO:0007669"/>
    <property type="project" value="TreeGrafter"/>
</dbReference>
<dbReference type="EMBL" id="KV749481">
    <property type="protein sequence ID" value="OCL09221.1"/>
    <property type="molecule type" value="Genomic_DNA"/>
</dbReference>
<dbReference type="Gene3D" id="3.20.20.80">
    <property type="entry name" value="Glycosidases"/>
    <property type="match status" value="1"/>
</dbReference>
<keyword evidence="4" id="KW-0378">Hydrolase</keyword>
<keyword evidence="5" id="KW-1185">Reference proteome</keyword>
<feature type="chain" id="PRO_5034461116" evidence="2">
    <location>
        <begin position="20"/>
        <end position="397"/>
    </location>
</feature>
<evidence type="ECO:0000256" key="2">
    <source>
        <dbReference type="SAM" id="SignalP"/>
    </source>
</evidence>
<gene>
    <name evidence="4" type="ORF">AOQ84DRAFT_388333</name>
</gene>
<feature type="compositionally biased region" description="Low complexity" evidence="1">
    <location>
        <begin position="124"/>
        <end position="139"/>
    </location>
</feature>
<dbReference type="AlphaFoldDB" id="A0A8E2F324"/>
<dbReference type="GO" id="GO:0016787">
    <property type="term" value="F:hydrolase activity"/>
    <property type="evidence" value="ECO:0007669"/>
    <property type="project" value="UniProtKB-KW"/>
</dbReference>
<evidence type="ECO:0000256" key="1">
    <source>
        <dbReference type="SAM" id="MobiDB-lite"/>
    </source>
</evidence>
<dbReference type="PANTHER" id="PTHR34154:SF10">
    <property type="entry name" value="ASL1-LIKE GLYCOSYL HYDROLASE CATALYTIC DOMAIN-CONTAINING PROTEIN"/>
    <property type="match status" value="1"/>
</dbReference>
<accession>A0A8E2F324</accession>
<feature type="domain" description="Asl1-like glycosyl hydrolase catalytic" evidence="3">
    <location>
        <begin position="153"/>
        <end position="394"/>
    </location>
</feature>
<dbReference type="PANTHER" id="PTHR34154">
    <property type="entry name" value="ALKALI-SENSITIVE LINKAGE PROTEIN 1"/>
    <property type="match status" value="1"/>
</dbReference>
<dbReference type="OrthoDB" id="5985073at2759"/>
<dbReference type="Proteomes" id="UP000250140">
    <property type="component" value="Unassembled WGS sequence"/>
</dbReference>
<organism evidence="4 5">
    <name type="scientific">Glonium stellatum</name>
    <dbReference type="NCBI Taxonomy" id="574774"/>
    <lineage>
        <taxon>Eukaryota</taxon>
        <taxon>Fungi</taxon>
        <taxon>Dikarya</taxon>
        <taxon>Ascomycota</taxon>
        <taxon>Pezizomycotina</taxon>
        <taxon>Dothideomycetes</taxon>
        <taxon>Pleosporomycetidae</taxon>
        <taxon>Gloniales</taxon>
        <taxon>Gloniaceae</taxon>
        <taxon>Glonium</taxon>
    </lineage>
</organism>
<dbReference type="InterPro" id="IPR024655">
    <property type="entry name" value="Asl1_glyco_hydro_catalytic"/>
</dbReference>
<feature type="region of interest" description="Disordered" evidence="1">
    <location>
        <begin position="124"/>
        <end position="144"/>
    </location>
</feature>
<dbReference type="GO" id="GO:0071966">
    <property type="term" value="P:fungal-type cell wall polysaccharide metabolic process"/>
    <property type="evidence" value="ECO:0007669"/>
    <property type="project" value="TreeGrafter"/>
</dbReference>
<evidence type="ECO:0000313" key="4">
    <source>
        <dbReference type="EMBL" id="OCL09221.1"/>
    </source>
</evidence>
<dbReference type="Gene3D" id="3.50.4.10">
    <property type="entry name" value="Hepatocyte Growth Factor"/>
    <property type="match status" value="1"/>
</dbReference>